<protein>
    <submittedName>
        <fullName evidence="3">Uncharacterized protein</fullName>
    </submittedName>
</protein>
<comment type="caution">
    <text evidence="3">The sequence shown here is derived from an EMBL/GenBank/DDBJ whole genome shotgun (WGS) entry which is preliminary data.</text>
</comment>
<feature type="transmembrane region" description="Helical" evidence="2">
    <location>
        <begin position="253"/>
        <end position="276"/>
    </location>
</feature>
<evidence type="ECO:0000313" key="3">
    <source>
        <dbReference type="EMBL" id="OLQ08386.1"/>
    </source>
</evidence>
<keyword evidence="2" id="KW-1133">Transmembrane helix</keyword>
<feature type="transmembrane region" description="Helical" evidence="2">
    <location>
        <begin position="291"/>
        <end position="310"/>
    </location>
</feature>
<evidence type="ECO:0000313" key="4">
    <source>
        <dbReference type="Proteomes" id="UP000186817"/>
    </source>
</evidence>
<dbReference type="EMBL" id="LSRX01000119">
    <property type="protein sequence ID" value="OLQ08386.1"/>
    <property type="molecule type" value="Genomic_DNA"/>
</dbReference>
<keyword evidence="4" id="KW-1185">Reference proteome</keyword>
<dbReference type="AlphaFoldDB" id="A0A1Q9ELQ7"/>
<organism evidence="3 4">
    <name type="scientific">Symbiodinium microadriaticum</name>
    <name type="common">Dinoflagellate</name>
    <name type="synonym">Zooxanthella microadriatica</name>
    <dbReference type="NCBI Taxonomy" id="2951"/>
    <lineage>
        <taxon>Eukaryota</taxon>
        <taxon>Sar</taxon>
        <taxon>Alveolata</taxon>
        <taxon>Dinophyceae</taxon>
        <taxon>Suessiales</taxon>
        <taxon>Symbiodiniaceae</taxon>
        <taxon>Symbiodinium</taxon>
    </lineage>
</organism>
<sequence>MATRLEASAERLELSQANAPAALDVEETIKRELEAVTLALATQQRENGQESHTHLGELLREELTALKDAQSASAASLQEKVGEWTNSLSENVSRVESGLEKVLQSVESQEKDKTRRSQNPPPADERAKTVRGEPASGFLFAVQAVICGIYHYCDQHRVGTSLEGPVCSDATYRVTHISDHGMAYFVMLQMGLLILGPEDPTLQRIIPNCCGTSTDVAGLPLHVVALTRALPSILVAFLLISTARGDHSIGSPAFHIALGVLVCVLLFSAKGVFWLLRPSAAAKAFALPQSWLRLALCAGAVIASIFLFLGMQMVANDDTKVGMGGAKACAHSMWHVAAALLAGLVIETLHSSRFAYVEEDFQGLLSISKDRPQTSAR</sequence>
<dbReference type="Proteomes" id="UP000186817">
    <property type="component" value="Unassembled WGS sequence"/>
</dbReference>
<evidence type="ECO:0000256" key="2">
    <source>
        <dbReference type="SAM" id="Phobius"/>
    </source>
</evidence>
<proteinExistence type="predicted"/>
<gene>
    <name evidence="3" type="ORF">AK812_SmicGene8136</name>
</gene>
<feature type="transmembrane region" description="Helical" evidence="2">
    <location>
        <begin position="219"/>
        <end position="241"/>
    </location>
</feature>
<reference evidence="3 4" key="1">
    <citation type="submission" date="2016-02" db="EMBL/GenBank/DDBJ databases">
        <title>Genome analysis of coral dinoflagellate symbionts highlights evolutionary adaptations to a symbiotic lifestyle.</title>
        <authorList>
            <person name="Aranda M."/>
            <person name="Li Y."/>
            <person name="Liew Y.J."/>
            <person name="Baumgarten S."/>
            <person name="Simakov O."/>
            <person name="Wilson M."/>
            <person name="Piel J."/>
            <person name="Ashoor H."/>
            <person name="Bougouffa S."/>
            <person name="Bajic V.B."/>
            <person name="Ryu T."/>
            <person name="Ravasi T."/>
            <person name="Bayer T."/>
            <person name="Micklem G."/>
            <person name="Kim H."/>
            <person name="Bhak J."/>
            <person name="Lajeunesse T.C."/>
            <person name="Voolstra C.R."/>
        </authorList>
    </citation>
    <scope>NUCLEOTIDE SEQUENCE [LARGE SCALE GENOMIC DNA]</scope>
    <source>
        <strain evidence="3 4">CCMP2467</strain>
    </source>
</reference>
<feature type="region of interest" description="Disordered" evidence="1">
    <location>
        <begin position="104"/>
        <end position="130"/>
    </location>
</feature>
<keyword evidence="2" id="KW-0472">Membrane</keyword>
<accession>A0A1Q9ELQ7</accession>
<name>A0A1Q9ELQ7_SYMMI</name>
<dbReference type="OrthoDB" id="446258at2759"/>
<keyword evidence="2" id="KW-0812">Transmembrane</keyword>
<evidence type="ECO:0000256" key="1">
    <source>
        <dbReference type="SAM" id="MobiDB-lite"/>
    </source>
</evidence>